<name>A0ABT8E274_9BACL</name>
<proteinExistence type="predicted"/>
<comment type="caution">
    <text evidence="1">The sequence shown here is derived from an EMBL/GenBank/DDBJ whole genome shotgun (WGS) entry which is preliminary data.</text>
</comment>
<protein>
    <submittedName>
        <fullName evidence="1">Uncharacterized protein</fullName>
    </submittedName>
</protein>
<evidence type="ECO:0000313" key="1">
    <source>
        <dbReference type="EMBL" id="MDN4071981.1"/>
    </source>
</evidence>
<dbReference type="Proteomes" id="UP001168694">
    <property type="component" value="Unassembled WGS sequence"/>
</dbReference>
<reference evidence="1" key="1">
    <citation type="submission" date="2023-06" db="EMBL/GenBank/DDBJ databases">
        <title>Draft Genome Sequences of Representative Paenibacillus Polymyxa, Bacillus cereus, Fictibacillus sp., and Brevibacillus agri Strains Isolated from Amazonian Dark Earth.</title>
        <authorList>
            <person name="Pellegrinetti T.A."/>
            <person name="Cunha I.C.M."/>
            <person name="Chaves M.G."/>
            <person name="Freitas A.S."/>
            <person name="Silva A.V.R."/>
            <person name="Tsai S.M."/>
            <person name="Mendes L.W."/>
        </authorList>
    </citation>
    <scope>NUCLEOTIDE SEQUENCE</scope>
    <source>
        <strain evidence="1">CENA-BCM004</strain>
    </source>
</reference>
<accession>A0ABT8E274</accession>
<evidence type="ECO:0000313" key="2">
    <source>
        <dbReference type="Proteomes" id="UP001168694"/>
    </source>
</evidence>
<dbReference type="EMBL" id="JAUHLN010000001">
    <property type="protein sequence ID" value="MDN4071981.1"/>
    <property type="molecule type" value="Genomic_DNA"/>
</dbReference>
<keyword evidence="2" id="KW-1185">Reference proteome</keyword>
<organism evidence="1 2">
    <name type="scientific">Fictibacillus terranigra</name>
    <dbReference type="NCBI Taxonomy" id="3058424"/>
    <lineage>
        <taxon>Bacteria</taxon>
        <taxon>Bacillati</taxon>
        <taxon>Bacillota</taxon>
        <taxon>Bacilli</taxon>
        <taxon>Bacillales</taxon>
        <taxon>Fictibacillaceae</taxon>
        <taxon>Fictibacillus</taxon>
    </lineage>
</organism>
<dbReference type="RefSeq" id="WP_290398126.1">
    <property type="nucleotide sequence ID" value="NZ_JAUHLN010000001.1"/>
</dbReference>
<gene>
    <name evidence="1" type="ORF">QYF49_02910</name>
</gene>
<sequence>MKAGAIEVHDWKSNIVPHQTEEWYYHSFKTLLGLRVKGYQNRHRYYFSLYKKNIRALYITKHAAYRWNIRIGPNMGLVSLRSYMNTLWSEPERVIIIGRNTGIIDNEIVFTFEVENSSMIVTTFYGRISILPALQSITNLHKLDDYPHQLLDLYRPEHVLRHQKLPILPMNSMMFSGSRFSYKLEEFLFEQNTQRLISGFRPSSMGLERKRFLYTFMNNGQLTVKELIPGQKIGKSVNSALRLISQPEMAASSSSELLTQ</sequence>